<evidence type="ECO:0000313" key="6">
    <source>
        <dbReference type="EMBL" id="KAJ7952504.1"/>
    </source>
</evidence>
<accession>A0AAD7L6J6</accession>
<protein>
    <submittedName>
        <fullName evidence="6">Zinc finger protein like</fullName>
    </submittedName>
</protein>
<dbReference type="EMBL" id="JARAOO010000010">
    <property type="protein sequence ID" value="KAJ7952504.1"/>
    <property type="molecule type" value="Genomic_DNA"/>
</dbReference>
<dbReference type="InterPro" id="IPR003604">
    <property type="entry name" value="Matrin/U1-like-C_Znf_C2H2"/>
</dbReference>
<gene>
    <name evidence="6" type="ORF">O6P43_024342</name>
</gene>
<dbReference type="GO" id="GO:0003676">
    <property type="term" value="F:nucleic acid binding"/>
    <property type="evidence" value="ECO:0007669"/>
    <property type="project" value="InterPro"/>
</dbReference>
<keyword evidence="1" id="KW-0479">Metal-binding</keyword>
<sequence length="345" mass="38114">MRYTVCGSLHTGDGRNAVQPFRRHARGSRGHLLRRSDCSGISFHGQGHGRNQGRVGTIKGSSNPKSSVTEDVKLESTFEKAKPSDAPERPSEAAVAPKKSLCEPAAEGDEALNNQSQRFAWCKICNIYCTSREILQQHKVGKRHRRNMQNVVTVNKTTKSGDELQNKQIPAPQSKVEVSQQLQNKQDSEETVPKENLTTEVFGDENKVENAQRYNGEGGQPNVPKELLADLQATKSRMDQFDNGKRGMKRKMKGGRGGKQIRLVEAANEATALPKPLAVIPLLCVLCNVKCDKQEAFDSHLSGKKHLAKLRQFGGQHGTYKPVGLQVLYPPNPDIETLSLTQAHH</sequence>
<dbReference type="InterPro" id="IPR036236">
    <property type="entry name" value="Znf_C2H2_sf"/>
</dbReference>
<dbReference type="PANTHER" id="PTHR47487">
    <property type="entry name" value="OS06G0651300 PROTEIN-RELATED"/>
    <property type="match status" value="1"/>
</dbReference>
<evidence type="ECO:0000256" key="4">
    <source>
        <dbReference type="SAM" id="MobiDB-lite"/>
    </source>
</evidence>
<dbReference type="InterPro" id="IPR013087">
    <property type="entry name" value="Znf_C2H2_type"/>
</dbReference>
<reference evidence="6" key="1">
    <citation type="journal article" date="2023" name="Science">
        <title>Elucidation of the pathway for biosynthesis of saponin adjuvants from the soapbark tree.</title>
        <authorList>
            <person name="Reed J."/>
            <person name="Orme A."/>
            <person name="El-Demerdash A."/>
            <person name="Owen C."/>
            <person name="Martin L.B.B."/>
            <person name="Misra R.C."/>
            <person name="Kikuchi S."/>
            <person name="Rejzek M."/>
            <person name="Martin A.C."/>
            <person name="Harkess A."/>
            <person name="Leebens-Mack J."/>
            <person name="Louveau T."/>
            <person name="Stephenson M.J."/>
            <person name="Osbourn A."/>
        </authorList>
    </citation>
    <scope>NUCLEOTIDE SEQUENCE</scope>
    <source>
        <strain evidence="6">S10</strain>
    </source>
</reference>
<dbReference type="SMART" id="SM00451">
    <property type="entry name" value="ZnF_U1"/>
    <property type="match status" value="2"/>
</dbReference>
<dbReference type="PANTHER" id="PTHR47487:SF12">
    <property type="entry name" value="GLUTENIN, HIGH MOLECULAR WEIGHT SUBUNIT DX5-LIKE"/>
    <property type="match status" value="1"/>
</dbReference>
<dbReference type="SUPFAM" id="SSF57667">
    <property type="entry name" value="beta-beta-alpha zinc fingers"/>
    <property type="match status" value="2"/>
</dbReference>
<name>A0AAD7L6J6_QUISA</name>
<keyword evidence="3" id="KW-0862">Zinc</keyword>
<comment type="caution">
    <text evidence="6">The sequence shown here is derived from an EMBL/GenBank/DDBJ whole genome shotgun (WGS) entry which is preliminary data.</text>
</comment>
<dbReference type="Proteomes" id="UP001163823">
    <property type="component" value="Chromosome 10"/>
</dbReference>
<dbReference type="Pfam" id="PF12874">
    <property type="entry name" value="zf-met"/>
    <property type="match status" value="1"/>
</dbReference>
<feature type="domain" description="U1-type" evidence="5">
    <location>
        <begin position="117"/>
        <end position="151"/>
    </location>
</feature>
<feature type="domain" description="U1-type" evidence="5">
    <location>
        <begin position="279"/>
        <end position="313"/>
    </location>
</feature>
<dbReference type="Pfam" id="PF12171">
    <property type="entry name" value="zf-C2H2_jaz"/>
    <property type="match status" value="1"/>
</dbReference>
<feature type="compositionally biased region" description="Basic and acidic residues" evidence="4">
    <location>
        <begin position="68"/>
        <end position="91"/>
    </location>
</feature>
<evidence type="ECO:0000256" key="2">
    <source>
        <dbReference type="ARBA" id="ARBA00022771"/>
    </source>
</evidence>
<evidence type="ECO:0000256" key="3">
    <source>
        <dbReference type="ARBA" id="ARBA00022833"/>
    </source>
</evidence>
<proteinExistence type="predicted"/>
<evidence type="ECO:0000313" key="7">
    <source>
        <dbReference type="Proteomes" id="UP001163823"/>
    </source>
</evidence>
<keyword evidence="2" id="KW-0863">Zinc-finger</keyword>
<dbReference type="AlphaFoldDB" id="A0AAD7L6J6"/>
<keyword evidence="7" id="KW-1185">Reference proteome</keyword>
<evidence type="ECO:0000256" key="1">
    <source>
        <dbReference type="ARBA" id="ARBA00022723"/>
    </source>
</evidence>
<dbReference type="GO" id="GO:0008270">
    <property type="term" value="F:zinc ion binding"/>
    <property type="evidence" value="ECO:0007669"/>
    <property type="project" value="UniProtKB-KW"/>
</dbReference>
<dbReference type="InterPro" id="IPR022755">
    <property type="entry name" value="Znf_C2H2_jaz"/>
</dbReference>
<organism evidence="6 7">
    <name type="scientific">Quillaja saponaria</name>
    <name type="common">Soap bark tree</name>
    <dbReference type="NCBI Taxonomy" id="32244"/>
    <lineage>
        <taxon>Eukaryota</taxon>
        <taxon>Viridiplantae</taxon>
        <taxon>Streptophyta</taxon>
        <taxon>Embryophyta</taxon>
        <taxon>Tracheophyta</taxon>
        <taxon>Spermatophyta</taxon>
        <taxon>Magnoliopsida</taxon>
        <taxon>eudicotyledons</taxon>
        <taxon>Gunneridae</taxon>
        <taxon>Pentapetalae</taxon>
        <taxon>rosids</taxon>
        <taxon>fabids</taxon>
        <taxon>Fabales</taxon>
        <taxon>Quillajaceae</taxon>
        <taxon>Quillaja</taxon>
    </lineage>
</organism>
<feature type="region of interest" description="Disordered" evidence="4">
    <location>
        <begin position="40"/>
        <end position="98"/>
    </location>
</feature>
<evidence type="ECO:0000259" key="5">
    <source>
        <dbReference type="SMART" id="SM00451"/>
    </source>
</evidence>
<dbReference type="Gene3D" id="3.30.160.60">
    <property type="entry name" value="Classic Zinc Finger"/>
    <property type="match status" value="2"/>
</dbReference>